<evidence type="ECO:0000313" key="2">
    <source>
        <dbReference type="EMBL" id="GAA2114373.1"/>
    </source>
</evidence>
<feature type="compositionally biased region" description="Polar residues" evidence="1">
    <location>
        <begin position="52"/>
        <end position="64"/>
    </location>
</feature>
<proteinExistence type="predicted"/>
<dbReference type="Proteomes" id="UP001500443">
    <property type="component" value="Unassembled WGS sequence"/>
</dbReference>
<evidence type="ECO:0008006" key="4">
    <source>
        <dbReference type="Google" id="ProtNLM"/>
    </source>
</evidence>
<organism evidence="2 3">
    <name type="scientific">Streptomyces synnematoformans</name>
    <dbReference type="NCBI Taxonomy" id="415721"/>
    <lineage>
        <taxon>Bacteria</taxon>
        <taxon>Bacillati</taxon>
        <taxon>Actinomycetota</taxon>
        <taxon>Actinomycetes</taxon>
        <taxon>Kitasatosporales</taxon>
        <taxon>Streptomycetaceae</taxon>
        <taxon>Streptomyces</taxon>
    </lineage>
</organism>
<sequence>MSITVTVYSDVPVSRSVATSPVCWSLALGAKILTATEYRWLARRLTEALSDASGSPTRAGNASQARRRKRKRTTMSDPTNAGAPSRRTARGRFRFRENHVTTVPDTLALPTVTAECVTGEGHNCGANSGPYTPRTS</sequence>
<name>A0ABN2XPI2_9ACTN</name>
<accession>A0ABN2XPI2</accession>
<dbReference type="EMBL" id="BAAAPF010000023">
    <property type="protein sequence ID" value="GAA2114373.1"/>
    <property type="molecule type" value="Genomic_DNA"/>
</dbReference>
<comment type="caution">
    <text evidence="2">The sequence shown here is derived from an EMBL/GenBank/DDBJ whole genome shotgun (WGS) entry which is preliminary data.</text>
</comment>
<feature type="region of interest" description="Disordered" evidence="1">
    <location>
        <begin position="49"/>
        <end position="99"/>
    </location>
</feature>
<evidence type="ECO:0000256" key="1">
    <source>
        <dbReference type="SAM" id="MobiDB-lite"/>
    </source>
</evidence>
<dbReference type="RefSeq" id="WP_344288878.1">
    <property type="nucleotide sequence ID" value="NZ_BAAAPF010000023.1"/>
</dbReference>
<evidence type="ECO:0000313" key="3">
    <source>
        <dbReference type="Proteomes" id="UP001500443"/>
    </source>
</evidence>
<gene>
    <name evidence="2" type="ORF">GCM10009802_13700</name>
</gene>
<reference evidence="2 3" key="1">
    <citation type="journal article" date="2019" name="Int. J. Syst. Evol. Microbiol.">
        <title>The Global Catalogue of Microorganisms (GCM) 10K type strain sequencing project: providing services to taxonomists for standard genome sequencing and annotation.</title>
        <authorList>
            <consortium name="The Broad Institute Genomics Platform"/>
            <consortium name="The Broad Institute Genome Sequencing Center for Infectious Disease"/>
            <person name="Wu L."/>
            <person name="Ma J."/>
        </authorList>
    </citation>
    <scope>NUCLEOTIDE SEQUENCE [LARGE SCALE GENOMIC DNA]</scope>
    <source>
        <strain evidence="2 3">JCM 15481</strain>
    </source>
</reference>
<keyword evidence="3" id="KW-1185">Reference proteome</keyword>
<protein>
    <recommendedName>
        <fullName evidence="4">Transposase</fullName>
    </recommendedName>
</protein>